<dbReference type="Proteomes" id="UP000439123">
    <property type="component" value="Unassembled WGS sequence"/>
</dbReference>
<gene>
    <name evidence="1" type="ORF">AERO8C_20212</name>
</gene>
<sequence length="33" mass="4026">MYPLPGYSHAKKKITLDEMLRLQRRFREKTCQS</sequence>
<evidence type="ECO:0000313" key="2">
    <source>
        <dbReference type="Proteomes" id="UP000439123"/>
    </source>
</evidence>
<reference evidence="1 2" key="1">
    <citation type="submission" date="2019-10" db="EMBL/GenBank/DDBJ databases">
        <authorList>
            <person name="Karimi E."/>
        </authorList>
    </citation>
    <scope>NUCLEOTIDE SEQUENCE [LARGE SCALE GENOMIC DNA]</scope>
    <source>
        <strain evidence="1">Aeromonas sp. 8C</strain>
    </source>
</reference>
<dbReference type="AlphaFoldDB" id="A0A653L2B8"/>
<name>A0A653L2B8_AERVE</name>
<proteinExistence type="predicted"/>
<accession>A0A653L2B8</accession>
<evidence type="ECO:0000313" key="1">
    <source>
        <dbReference type="EMBL" id="VXA85062.1"/>
    </source>
</evidence>
<protein>
    <submittedName>
        <fullName evidence="1">Uncharacterized protein</fullName>
    </submittedName>
</protein>
<organism evidence="1 2">
    <name type="scientific">Aeromonas veronii</name>
    <dbReference type="NCBI Taxonomy" id="654"/>
    <lineage>
        <taxon>Bacteria</taxon>
        <taxon>Pseudomonadati</taxon>
        <taxon>Pseudomonadota</taxon>
        <taxon>Gammaproteobacteria</taxon>
        <taxon>Aeromonadales</taxon>
        <taxon>Aeromonadaceae</taxon>
        <taxon>Aeromonas</taxon>
    </lineage>
</organism>
<dbReference type="EMBL" id="CABWLC010000012">
    <property type="protein sequence ID" value="VXA85062.1"/>
    <property type="molecule type" value="Genomic_DNA"/>
</dbReference>